<proteinExistence type="predicted"/>
<organism evidence="1">
    <name type="scientific">bioreactor metagenome</name>
    <dbReference type="NCBI Taxonomy" id="1076179"/>
    <lineage>
        <taxon>unclassified sequences</taxon>
        <taxon>metagenomes</taxon>
        <taxon>ecological metagenomes</taxon>
    </lineage>
</organism>
<accession>A0A645J851</accession>
<evidence type="ECO:0000313" key="1">
    <source>
        <dbReference type="EMBL" id="MPN59885.1"/>
    </source>
</evidence>
<dbReference type="Gene3D" id="3.40.50.2300">
    <property type="match status" value="2"/>
</dbReference>
<protein>
    <submittedName>
        <fullName evidence="1">Multiple sugar-binding periplasmic receptor ChvE</fullName>
    </submittedName>
</protein>
<keyword evidence="1" id="KW-0675">Receptor</keyword>
<dbReference type="InterPro" id="IPR028082">
    <property type="entry name" value="Peripla_BP_I"/>
</dbReference>
<dbReference type="SUPFAM" id="SSF53822">
    <property type="entry name" value="Periplasmic binding protein-like I"/>
    <property type="match status" value="1"/>
</dbReference>
<sequence>MTNSLVAAGFTKENIPVITGQDCDIPNTKNMIAGLQAMSVFKDMRLLAEQTVTMVLDILAGKTPETNAVYANRVFDVPSFNCTPVFADVNNYKELLLDSGFYTEADLAN</sequence>
<name>A0A645J851_9ZZZZ</name>
<reference evidence="1" key="1">
    <citation type="submission" date="2019-08" db="EMBL/GenBank/DDBJ databases">
        <authorList>
            <person name="Kucharzyk K."/>
            <person name="Murdoch R.W."/>
            <person name="Higgins S."/>
            <person name="Loffler F."/>
        </authorList>
    </citation>
    <scope>NUCLEOTIDE SEQUENCE</scope>
</reference>
<dbReference type="AlphaFoldDB" id="A0A645J851"/>
<comment type="caution">
    <text evidence="1">The sequence shown here is derived from an EMBL/GenBank/DDBJ whole genome shotgun (WGS) entry which is preliminary data.</text>
</comment>
<dbReference type="EMBL" id="VSSQ01134419">
    <property type="protein sequence ID" value="MPN59885.1"/>
    <property type="molecule type" value="Genomic_DNA"/>
</dbReference>
<gene>
    <name evidence="1" type="primary">chvE_18</name>
    <name evidence="1" type="ORF">SDC9_207607</name>
</gene>